<keyword evidence="5 7" id="KW-0472">Membrane</keyword>
<comment type="caution">
    <text evidence="9">The sequence shown here is derived from an EMBL/GenBank/DDBJ whole genome shotgun (WGS) entry which is preliminary data.</text>
</comment>
<dbReference type="Gene3D" id="1.20.1250.20">
    <property type="entry name" value="MFS general substrate transporter like domains"/>
    <property type="match status" value="1"/>
</dbReference>
<dbReference type="InterPro" id="IPR011701">
    <property type="entry name" value="MFS"/>
</dbReference>
<comment type="subcellular location">
    <subcellularLocation>
        <location evidence="1">Membrane</location>
        <topology evidence="1">Multi-pass membrane protein</topology>
    </subcellularLocation>
</comment>
<dbReference type="OrthoDB" id="310895at2759"/>
<name>A0A9P4LH37_9PLEO</name>
<reference evidence="9" key="1">
    <citation type="journal article" date="2020" name="Stud. Mycol.">
        <title>101 Dothideomycetes genomes: a test case for predicting lifestyles and emergence of pathogens.</title>
        <authorList>
            <person name="Haridas S."/>
            <person name="Albert R."/>
            <person name="Binder M."/>
            <person name="Bloem J."/>
            <person name="Labutti K."/>
            <person name="Salamov A."/>
            <person name="Andreopoulos B."/>
            <person name="Baker S."/>
            <person name="Barry K."/>
            <person name="Bills G."/>
            <person name="Bluhm B."/>
            <person name="Cannon C."/>
            <person name="Castanera R."/>
            <person name="Culley D."/>
            <person name="Daum C."/>
            <person name="Ezra D."/>
            <person name="Gonzalez J."/>
            <person name="Henrissat B."/>
            <person name="Kuo A."/>
            <person name="Liang C."/>
            <person name="Lipzen A."/>
            <person name="Lutzoni F."/>
            <person name="Magnuson J."/>
            <person name="Mondo S."/>
            <person name="Nolan M."/>
            <person name="Ohm R."/>
            <person name="Pangilinan J."/>
            <person name="Park H.-J."/>
            <person name="Ramirez L."/>
            <person name="Alfaro M."/>
            <person name="Sun H."/>
            <person name="Tritt A."/>
            <person name="Yoshinaga Y."/>
            <person name="Zwiers L.-H."/>
            <person name="Turgeon B."/>
            <person name="Goodwin S."/>
            <person name="Spatafora J."/>
            <person name="Crous P."/>
            <person name="Grigoriev I."/>
        </authorList>
    </citation>
    <scope>NUCLEOTIDE SEQUENCE</scope>
    <source>
        <strain evidence="9">CBS 110217</strain>
    </source>
</reference>
<evidence type="ECO:0000256" key="7">
    <source>
        <dbReference type="SAM" id="Phobius"/>
    </source>
</evidence>
<keyword evidence="10" id="KW-1185">Reference proteome</keyword>
<dbReference type="SUPFAM" id="SSF103473">
    <property type="entry name" value="MFS general substrate transporter"/>
    <property type="match status" value="1"/>
</dbReference>
<dbReference type="EMBL" id="ML978323">
    <property type="protein sequence ID" value="KAF2023804.1"/>
    <property type="molecule type" value="Genomic_DNA"/>
</dbReference>
<dbReference type="GO" id="GO:0016020">
    <property type="term" value="C:membrane"/>
    <property type="evidence" value="ECO:0007669"/>
    <property type="project" value="UniProtKB-SubCell"/>
</dbReference>
<keyword evidence="4 7" id="KW-1133">Transmembrane helix</keyword>
<sequence>MQTEEKIVGEAVAKSSGSSDQDTVDYATVPTKQSYVTKMDWRIIPILGCTYTILFLDRTNIANARIEGMEKSLKMPANGYNTALWIFYIPFVLVEIPSNMIMSMPRVRPNIFLGCNMLILGIVSTCQGLTASYGGLLALRFLMGIFEATLPAGAALLVAEYYTRKQASLRFAYFFTFGVLGPCISSLLAYGIRNMNGIQGKEGWRWIFILEGIFTIAISFLVFILVPDFPERTKILTPAEKQHLLETLHHDKGDQKIDTKRTNWIKVICDYKILFPVSAAVRYFSLFCMSMGTFIQMTMTTVWLVNNLRGRASMAVGTAIILGIGNCANFVSSNVFIKHEAPYYPTAFRTGLGLTVAGAVFCIVYVGLLWRHNQALAKKRREHGGVDDHTEYRYQY</sequence>
<feature type="transmembrane region" description="Helical" evidence="7">
    <location>
        <begin position="111"/>
        <end position="130"/>
    </location>
</feature>
<dbReference type="InterPro" id="IPR020846">
    <property type="entry name" value="MFS_dom"/>
</dbReference>
<evidence type="ECO:0000313" key="9">
    <source>
        <dbReference type="EMBL" id="KAF2023804.1"/>
    </source>
</evidence>
<feature type="domain" description="Major facilitator superfamily (MFS) profile" evidence="8">
    <location>
        <begin position="43"/>
        <end position="396"/>
    </location>
</feature>
<gene>
    <name evidence="9" type="ORF">EK21DRAFT_105081</name>
</gene>
<protein>
    <submittedName>
        <fullName evidence="9">MFS general substrate transporter</fullName>
    </submittedName>
</protein>
<feature type="transmembrane region" description="Helical" evidence="7">
    <location>
        <begin position="137"/>
        <end position="159"/>
    </location>
</feature>
<dbReference type="PANTHER" id="PTHR43791">
    <property type="entry name" value="PERMEASE-RELATED"/>
    <property type="match status" value="1"/>
</dbReference>
<feature type="transmembrane region" description="Helical" evidence="7">
    <location>
        <begin position="351"/>
        <end position="370"/>
    </location>
</feature>
<feature type="transmembrane region" description="Helical" evidence="7">
    <location>
        <begin position="312"/>
        <end position="331"/>
    </location>
</feature>
<feature type="transmembrane region" description="Helical" evidence="7">
    <location>
        <begin position="171"/>
        <end position="192"/>
    </location>
</feature>
<feature type="transmembrane region" description="Helical" evidence="7">
    <location>
        <begin position="283"/>
        <end position="305"/>
    </location>
</feature>
<dbReference type="FunFam" id="1.20.1250.20:FF:000057">
    <property type="entry name" value="MFS general substrate transporter"/>
    <property type="match status" value="1"/>
</dbReference>
<feature type="transmembrane region" description="Helical" evidence="7">
    <location>
        <begin position="204"/>
        <end position="226"/>
    </location>
</feature>
<dbReference type="PANTHER" id="PTHR43791:SF54">
    <property type="entry name" value="MAJOR FACILITATOR SUPERFAMILY (MFS) PROFILE DOMAIN-CONTAINING PROTEIN-RELATED"/>
    <property type="match status" value="1"/>
</dbReference>
<dbReference type="GO" id="GO:0022857">
    <property type="term" value="F:transmembrane transporter activity"/>
    <property type="evidence" value="ECO:0007669"/>
    <property type="project" value="InterPro"/>
</dbReference>
<evidence type="ECO:0000313" key="10">
    <source>
        <dbReference type="Proteomes" id="UP000799777"/>
    </source>
</evidence>
<dbReference type="Pfam" id="PF07690">
    <property type="entry name" value="MFS_1"/>
    <property type="match status" value="1"/>
</dbReference>
<feature type="transmembrane region" description="Helical" evidence="7">
    <location>
        <begin position="77"/>
        <end position="96"/>
    </location>
</feature>
<organism evidence="9 10">
    <name type="scientific">Setomelanomma holmii</name>
    <dbReference type="NCBI Taxonomy" id="210430"/>
    <lineage>
        <taxon>Eukaryota</taxon>
        <taxon>Fungi</taxon>
        <taxon>Dikarya</taxon>
        <taxon>Ascomycota</taxon>
        <taxon>Pezizomycotina</taxon>
        <taxon>Dothideomycetes</taxon>
        <taxon>Pleosporomycetidae</taxon>
        <taxon>Pleosporales</taxon>
        <taxon>Pleosporineae</taxon>
        <taxon>Phaeosphaeriaceae</taxon>
        <taxon>Setomelanomma</taxon>
    </lineage>
</organism>
<evidence type="ECO:0000256" key="6">
    <source>
        <dbReference type="SAM" id="MobiDB-lite"/>
    </source>
</evidence>
<evidence type="ECO:0000256" key="4">
    <source>
        <dbReference type="ARBA" id="ARBA00022989"/>
    </source>
</evidence>
<dbReference type="InterPro" id="IPR036259">
    <property type="entry name" value="MFS_trans_sf"/>
</dbReference>
<evidence type="ECO:0000256" key="3">
    <source>
        <dbReference type="ARBA" id="ARBA00022692"/>
    </source>
</evidence>
<proteinExistence type="predicted"/>
<feature type="transmembrane region" description="Helical" evidence="7">
    <location>
        <begin position="39"/>
        <end position="56"/>
    </location>
</feature>
<evidence type="ECO:0000259" key="8">
    <source>
        <dbReference type="PROSITE" id="PS50850"/>
    </source>
</evidence>
<accession>A0A9P4LH37</accession>
<dbReference type="Proteomes" id="UP000799777">
    <property type="component" value="Unassembled WGS sequence"/>
</dbReference>
<evidence type="ECO:0000256" key="2">
    <source>
        <dbReference type="ARBA" id="ARBA00022448"/>
    </source>
</evidence>
<evidence type="ECO:0000256" key="1">
    <source>
        <dbReference type="ARBA" id="ARBA00004141"/>
    </source>
</evidence>
<keyword evidence="3 7" id="KW-0812">Transmembrane</keyword>
<dbReference type="AlphaFoldDB" id="A0A9P4LH37"/>
<feature type="region of interest" description="Disordered" evidence="6">
    <location>
        <begin position="1"/>
        <end position="23"/>
    </location>
</feature>
<dbReference type="PROSITE" id="PS50850">
    <property type="entry name" value="MFS"/>
    <property type="match status" value="1"/>
</dbReference>
<keyword evidence="2" id="KW-0813">Transport</keyword>
<evidence type="ECO:0000256" key="5">
    <source>
        <dbReference type="ARBA" id="ARBA00023136"/>
    </source>
</evidence>